<dbReference type="AlphaFoldDB" id="A0A8S2GHY1"/>
<organism evidence="3 4">
    <name type="scientific">Didymodactylos carnosus</name>
    <dbReference type="NCBI Taxonomy" id="1234261"/>
    <lineage>
        <taxon>Eukaryota</taxon>
        <taxon>Metazoa</taxon>
        <taxon>Spiralia</taxon>
        <taxon>Gnathifera</taxon>
        <taxon>Rotifera</taxon>
        <taxon>Eurotatoria</taxon>
        <taxon>Bdelloidea</taxon>
        <taxon>Philodinida</taxon>
        <taxon>Philodinidae</taxon>
        <taxon>Didymodactylos</taxon>
    </lineage>
</organism>
<dbReference type="Proteomes" id="UP000677228">
    <property type="component" value="Unassembled WGS sequence"/>
</dbReference>
<evidence type="ECO:0000313" key="4">
    <source>
        <dbReference type="Proteomes" id="UP000682733"/>
    </source>
</evidence>
<name>A0A8S2GHY1_9BILA</name>
<evidence type="ECO:0000313" key="2">
    <source>
        <dbReference type="EMBL" id="CAF0733614.1"/>
    </source>
</evidence>
<dbReference type="EMBL" id="CAJOBA010000162">
    <property type="protein sequence ID" value="CAF3509806.1"/>
    <property type="molecule type" value="Genomic_DNA"/>
</dbReference>
<reference evidence="3" key="1">
    <citation type="submission" date="2021-02" db="EMBL/GenBank/DDBJ databases">
        <authorList>
            <person name="Nowell W R."/>
        </authorList>
    </citation>
    <scope>NUCLEOTIDE SEQUENCE</scope>
</reference>
<sequence>MLGEHKFPFPPHNQQNHAFEPPLQNHHFQQSALYNSTNFSQRHHLQSQFNQDQNITTQQFPPPDQNQFQHLQTNIDCRFQNNDNNNNPHGQPQHYQSLPEIYSSPYSPYYMDTSMGGLGKPLFCLELLRQSIGYFGNDTFQRIHDYLYRQRLAQKTDPKSVDDMKISIDLRQIINDDTDKWQIVDQLVFYEINN</sequence>
<gene>
    <name evidence="2" type="ORF">OVA965_LOCUS984</name>
    <name evidence="3" type="ORF">TMI583_LOCUS985</name>
</gene>
<accession>A0A8S2GHY1</accession>
<evidence type="ECO:0000313" key="3">
    <source>
        <dbReference type="EMBL" id="CAF3509806.1"/>
    </source>
</evidence>
<comment type="caution">
    <text evidence="3">The sequence shown here is derived from an EMBL/GenBank/DDBJ whole genome shotgun (WGS) entry which is preliminary data.</text>
</comment>
<protein>
    <submittedName>
        <fullName evidence="3">Uncharacterized protein</fullName>
    </submittedName>
</protein>
<dbReference type="EMBL" id="CAJNOK010000162">
    <property type="protein sequence ID" value="CAF0733614.1"/>
    <property type="molecule type" value="Genomic_DNA"/>
</dbReference>
<dbReference type="Proteomes" id="UP000682733">
    <property type="component" value="Unassembled WGS sequence"/>
</dbReference>
<evidence type="ECO:0000256" key="1">
    <source>
        <dbReference type="SAM" id="MobiDB-lite"/>
    </source>
</evidence>
<feature type="region of interest" description="Disordered" evidence="1">
    <location>
        <begin position="1"/>
        <end position="20"/>
    </location>
</feature>
<proteinExistence type="predicted"/>